<gene>
    <name evidence="2" type="ORF">SAMN05421823_11242</name>
</gene>
<dbReference type="GO" id="GO:0000030">
    <property type="term" value="F:mannosyltransferase activity"/>
    <property type="evidence" value="ECO:0007669"/>
    <property type="project" value="TreeGrafter"/>
</dbReference>
<dbReference type="Gene3D" id="3.90.550.20">
    <property type="match status" value="1"/>
</dbReference>
<dbReference type="Proteomes" id="UP000198510">
    <property type="component" value="Unassembled WGS sequence"/>
</dbReference>
<dbReference type="InterPro" id="IPR007577">
    <property type="entry name" value="GlycoTrfase_DXD_sugar-bd_CS"/>
</dbReference>
<evidence type="ECO:0000313" key="3">
    <source>
        <dbReference type="Proteomes" id="UP000198510"/>
    </source>
</evidence>
<evidence type="ECO:0000256" key="1">
    <source>
        <dbReference type="ARBA" id="ARBA00022679"/>
    </source>
</evidence>
<dbReference type="RefSeq" id="WP_089687038.1">
    <property type="nucleotide sequence ID" value="NZ_FNFO01000012.1"/>
</dbReference>
<protein>
    <submittedName>
        <fullName evidence="2">Glycosyltransferase sugar-binding region containing DXD motif-containing protein</fullName>
    </submittedName>
</protein>
<dbReference type="GO" id="GO:0016020">
    <property type="term" value="C:membrane"/>
    <property type="evidence" value="ECO:0007669"/>
    <property type="project" value="GOC"/>
</dbReference>
<organism evidence="2 3">
    <name type="scientific">Catalinimonas alkaloidigena</name>
    <dbReference type="NCBI Taxonomy" id="1075417"/>
    <lineage>
        <taxon>Bacteria</taxon>
        <taxon>Pseudomonadati</taxon>
        <taxon>Bacteroidota</taxon>
        <taxon>Cytophagia</taxon>
        <taxon>Cytophagales</taxon>
        <taxon>Catalimonadaceae</taxon>
        <taxon>Catalinimonas</taxon>
    </lineage>
</organism>
<keyword evidence="1 2" id="KW-0808">Transferase</keyword>
<dbReference type="InterPro" id="IPR029044">
    <property type="entry name" value="Nucleotide-diphossugar_trans"/>
</dbReference>
<dbReference type="OrthoDB" id="9802987at2"/>
<dbReference type="PANTHER" id="PTHR32385:SF15">
    <property type="entry name" value="INOSITOL PHOSPHOCERAMIDE MANNOSYLTRANSFERASE 1"/>
    <property type="match status" value="1"/>
</dbReference>
<keyword evidence="3" id="KW-1185">Reference proteome</keyword>
<dbReference type="InterPro" id="IPR051706">
    <property type="entry name" value="Glycosyltransferase_domain"/>
</dbReference>
<proteinExistence type="predicted"/>
<dbReference type="EMBL" id="FNFO01000012">
    <property type="protein sequence ID" value="SDM30950.1"/>
    <property type="molecule type" value="Genomic_DNA"/>
</dbReference>
<accession>A0A1G9S6M8</accession>
<evidence type="ECO:0000313" key="2">
    <source>
        <dbReference type="EMBL" id="SDM30950.1"/>
    </source>
</evidence>
<dbReference type="SUPFAM" id="SSF53448">
    <property type="entry name" value="Nucleotide-diphospho-sugar transferases"/>
    <property type="match status" value="1"/>
</dbReference>
<dbReference type="PANTHER" id="PTHR32385">
    <property type="entry name" value="MANNOSYL PHOSPHORYLINOSITOL CERAMIDE SYNTHASE"/>
    <property type="match status" value="1"/>
</dbReference>
<reference evidence="2 3" key="1">
    <citation type="submission" date="2016-10" db="EMBL/GenBank/DDBJ databases">
        <authorList>
            <person name="de Groot N.N."/>
        </authorList>
    </citation>
    <scope>NUCLEOTIDE SEQUENCE [LARGE SCALE GENOMIC DNA]</scope>
    <source>
        <strain evidence="2 3">DSM 25186</strain>
    </source>
</reference>
<name>A0A1G9S6M8_9BACT</name>
<dbReference type="Pfam" id="PF04488">
    <property type="entry name" value="Gly_transf_sug"/>
    <property type="match status" value="1"/>
</dbReference>
<dbReference type="STRING" id="1075417.SAMN05421823_11242"/>
<sequence length="281" mass="33260">MVRKVHYCWFGSSLPPQVAENIADWQRLNPEFEFCEWNDKNSDITDYPYAQQALAERRWSFLSDVVRLQKLYEQGGFYLDTDVELIKPFRLLEHESDCLIMGYIQNCALGTAVIYSPPAHPVIGDVLEEYKHIRSGCWPVNNRVFTHYFINNLPDFLLNGQRWKSDKHKISIYPKEYFEKPAWQREQGFSIHHCSGSWTKSNSQPTNFTTRKLTASYRITWLTRQLRSFRRIFSSEYRDVYFNALLLRRRKTLRPDWLDEARRVAFRSPKSASPVSLQAGK</sequence>
<dbReference type="AlphaFoldDB" id="A0A1G9S6M8"/>
<dbReference type="GO" id="GO:0051999">
    <property type="term" value="P:mannosyl-inositol phosphorylceramide biosynthetic process"/>
    <property type="evidence" value="ECO:0007669"/>
    <property type="project" value="TreeGrafter"/>
</dbReference>